<organism evidence="2">
    <name type="scientific">Arundo donax</name>
    <name type="common">Giant reed</name>
    <name type="synonym">Donax arundinaceus</name>
    <dbReference type="NCBI Taxonomy" id="35708"/>
    <lineage>
        <taxon>Eukaryota</taxon>
        <taxon>Viridiplantae</taxon>
        <taxon>Streptophyta</taxon>
        <taxon>Embryophyta</taxon>
        <taxon>Tracheophyta</taxon>
        <taxon>Spermatophyta</taxon>
        <taxon>Magnoliopsida</taxon>
        <taxon>Liliopsida</taxon>
        <taxon>Poales</taxon>
        <taxon>Poaceae</taxon>
        <taxon>PACMAD clade</taxon>
        <taxon>Arundinoideae</taxon>
        <taxon>Arundineae</taxon>
        <taxon>Arundo</taxon>
    </lineage>
</organism>
<feature type="region of interest" description="Disordered" evidence="1">
    <location>
        <begin position="1"/>
        <end position="57"/>
    </location>
</feature>
<sequence length="93" mass="9608">MLSVSWWKHGEPESTGPSKSPASATAARSTTNSPIATAGRGGGEAPPLLRKTPKGRFWMGKCEPTGTSTNDRSCFASAIAASLSLSLSRSLSL</sequence>
<evidence type="ECO:0000256" key="1">
    <source>
        <dbReference type="SAM" id="MobiDB-lite"/>
    </source>
</evidence>
<protein>
    <submittedName>
        <fullName evidence="2">Uncharacterized protein</fullName>
    </submittedName>
</protein>
<feature type="compositionally biased region" description="Low complexity" evidence="1">
    <location>
        <begin position="14"/>
        <end position="34"/>
    </location>
</feature>
<name>A0A0A9DAE1_ARUDO</name>
<dbReference type="AlphaFoldDB" id="A0A0A9DAE1"/>
<accession>A0A0A9DAE1</accession>
<reference evidence="2" key="2">
    <citation type="journal article" date="2015" name="Data Brief">
        <title>Shoot transcriptome of the giant reed, Arundo donax.</title>
        <authorList>
            <person name="Barrero R.A."/>
            <person name="Guerrero F.D."/>
            <person name="Moolhuijzen P."/>
            <person name="Goolsby J.A."/>
            <person name="Tidwell J."/>
            <person name="Bellgard S.E."/>
            <person name="Bellgard M.I."/>
        </authorList>
    </citation>
    <scope>NUCLEOTIDE SEQUENCE</scope>
    <source>
        <tissue evidence="2">Shoot tissue taken approximately 20 cm above the soil surface</tissue>
    </source>
</reference>
<dbReference type="EMBL" id="GBRH01214257">
    <property type="protein sequence ID" value="JAD83638.1"/>
    <property type="molecule type" value="Transcribed_RNA"/>
</dbReference>
<proteinExistence type="predicted"/>
<reference evidence="2" key="1">
    <citation type="submission" date="2014-09" db="EMBL/GenBank/DDBJ databases">
        <authorList>
            <person name="Magalhaes I.L.F."/>
            <person name="Oliveira U."/>
            <person name="Santos F.R."/>
            <person name="Vidigal T.H.D.A."/>
            <person name="Brescovit A.D."/>
            <person name="Santos A.J."/>
        </authorList>
    </citation>
    <scope>NUCLEOTIDE SEQUENCE</scope>
    <source>
        <tissue evidence="2">Shoot tissue taken approximately 20 cm above the soil surface</tissue>
    </source>
</reference>
<evidence type="ECO:0000313" key="2">
    <source>
        <dbReference type="EMBL" id="JAD83638.1"/>
    </source>
</evidence>